<dbReference type="Gene3D" id="3.80.10.10">
    <property type="entry name" value="Ribonuclease Inhibitor"/>
    <property type="match status" value="1"/>
</dbReference>
<gene>
    <name evidence="1" type="ORF">AQUCO_01600032v1</name>
</gene>
<dbReference type="AlphaFoldDB" id="A0A2G5DPU9"/>
<keyword evidence="2" id="KW-1185">Reference proteome</keyword>
<dbReference type="OrthoDB" id="2018467at2759"/>
<sequence length="143" mass="16383">MHMEYCPRLLNVFTSGLCLENLEVVEIKFFSGKGYNVEGSFNKLHTLRLIELPKLTSIIEDVVYMPAMTKIKVKGCPKLGMLPIRYTSSNRASSSKHPIPVSVTSIVVSGEPDWWKRLQWADKNVKEHICFESWPLLKFPKQS</sequence>
<evidence type="ECO:0000313" key="2">
    <source>
        <dbReference type="Proteomes" id="UP000230069"/>
    </source>
</evidence>
<protein>
    <submittedName>
        <fullName evidence="1">Uncharacterized protein</fullName>
    </submittedName>
</protein>
<organism evidence="1 2">
    <name type="scientific">Aquilegia coerulea</name>
    <name type="common">Rocky mountain columbine</name>
    <dbReference type="NCBI Taxonomy" id="218851"/>
    <lineage>
        <taxon>Eukaryota</taxon>
        <taxon>Viridiplantae</taxon>
        <taxon>Streptophyta</taxon>
        <taxon>Embryophyta</taxon>
        <taxon>Tracheophyta</taxon>
        <taxon>Spermatophyta</taxon>
        <taxon>Magnoliopsida</taxon>
        <taxon>Ranunculales</taxon>
        <taxon>Ranunculaceae</taxon>
        <taxon>Thalictroideae</taxon>
        <taxon>Aquilegia</taxon>
    </lineage>
</organism>
<evidence type="ECO:0000313" key="1">
    <source>
        <dbReference type="EMBL" id="PIA45554.1"/>
    </source>
</evidence>
<dbReference type="STRING" id="218851.A0A2G5DPU9"/>
<accession>A0A2G5DPU9</accession>
<dbReference type="InParanoid" id="A0A2G5DPU9"/>
<dbReference type="Proteomes" id="UP000230069">
    <property type="component" value="Unassembled WGS sequence"/>
</dbReference>
<proteinExistence type="predicted"/>
<dbReference type="EMBL" id="KZ305033">
    <property type="protein sequence ID" value="PIA45554.1"/>
    <property type="molecule type" value="Genomic_DNA"/>
</dbReference>
<reference evidence="1 2" key="1">
    <citation type="submission" date="2017-09" db="EMBL/GenBank/DDBJ databases">
        <title>WGS assembly of Aquilegia coerulea Goldsmith.</title>
        <authorList>
            <person name="Hodges S."/>
            <person name="Kramer E."/>
            <person name="Nordborg M."/>
            <person name="Tomkins J."/>
            <person name="Borevitz J."/>
            <person name="Derieg N."/>
            <person name="Yan J."/>
            <person name="Mihaltcheva S."/>
            <person name="Hayes R.D."/>
            <person name="Rokhsar D."/>
        </authorList>
    </citation>
    <scope>NUCLEOTIDE SEQUENCE [LARGE SCALE GENOMIC DNA]</scope>
    <source>
        <strain evidence="2">cv. Goldsmith</strain>
    </source>
</reference>
<name>A0A2G5DPU9_AQUCA</name>
<dbReference type="InterPro" id="IPR032675">
    <property type="entry name" value="LRR_dom_sf"/>
</dbReference>